<comment type="caution">
    <text evidence="2">The sequence shown here is derived from an EMBL/GenBank/DDBJ whole genome shotgun (WGS) entry which is preliminary data.</text>
</comment>
<reference evidence="2" key="1">
    <citation type="submission" date="2020-02" db="EMBL/GenBank/DDBJ databases">
        <authorList>
            <person name="Shen X.-R."/>
            <person name="Zhang Y.-X."/>
        </authorList>
    </citation>
    <scope>NUCLEOTIDE SEQUENCE</scope>
    <source>
        <strain evidence="2">SYP-B3998</strain>
    </source>
</reference>
<gene>
    <name evidence="2" type="ORF">GK047_10245</name>
</gene>
<dbReference type="SUPFAM" id="SSF54593">
    <property type="entry name" value="Glyoxalase/Bleomycin resistance protein/Dihydroxybiphenyl dioxygenase"/>
    <property type="match status" value="1"/>
</dbReference>
<dbReference type="Gene3D" id="3.10.180.10">
    <property type="entry name" value="2,3-Dihydroxybiphenyl 1,2-Dioxygenase, domain 1"/>
    <property type="match status" value="1"/>
</dbReference>
<evidence type="ECO:0000259" key="1">
    <source>
        <dbReference type="PROSITE" id="PS51819"/>
    </source>
</evidence>
<dbReference type="PANTHER" id="PTHR36113">
    <property type="entry name" value="LYASE, PUTATIVE-RELATED-RELATED"/>
    <property type="match status" value="1"/>
</dbReference>
<dbReference type="InterPro" id="IPR037523">
    <property type="entry name" value="VOC_core"/>
</dbReference>
<dbReference type="RefSeq" id="WP_163945120.1">
    <property type="nucleotide sequence ID" value="NZ_JAAIKC010000002.1"/>
</dbReference>
<evidence type="ECO:0000313" key="2">
    <source>
        <dbReference type="EMBL" id="NEW06391.1"/>
    </source>
</evidence>
<sequence>MQLNHLNLCVDNLSEATDFFQTFFNFQLIEQKGDAIAVMSDSNHFTLVLSNPRAFGGETPTYPNEFHIGFYVETVAEVDQMFDRLAATKIHMDHGPRKIRNGYTLYFKALGGILFEVSCFNL</sequence>
<dbReference type="InterPro" id="IPR051332">
    <property type="entry name" value="Fosfomycin_Res_Enzymes"/>
</dbReference>
<dbReference type="PANTHER" id="PTHR36113:SF3">
    <property type="entry name" value="SLL5075 PROTEIN"/>
    <property type="match status" value="1"/>
</dbReference>
<dbReference type="InterPro" id="IPR004360">
    <property type="entry name" value="Glyas_Fos-R_dOase_dom"/>
</dbReference>
<protein>
    <submittedName>
        <fullName evidence="2">VOC family protein</fullName>
    </submittedName>
</protein>
<dbReference type="EMBL" id="JAAIKC010000002">
    <property type="protein sequence ID" value="NEW06391.1"/>
    <property type="molecule type" value="Genomic_DNA"/>
</dbReference>
<organism evidence="2">
    <name type="scientific">Paenibacillus sp. SYP-B3998</name>
    <dbReference type="NCBI Taxonomy" id="2678564"/>
    <lineage>
        <taxon>Bacteria</taxon>
        <taxon>Bacillati</taxon>
        <taxon>Bacillota</taxon>
        <taxon>Bacilli</taxon>
        <taxon>Bacillales</taxon>
        <taxon>Paenibacillaceae</taxon>
        <taxon>Paenibacillus</taxon>
    </lineage>
</organism>
<dbReference type="Pfam" id="PF00903">
    <property type="entry name" value="Glyoxalase"/>
    <property type="match status" value="1"/>
</dbReference>
<dbReference type="AlphaFoldDB" id="A0A6G3ZXU0"/>
<dbReference type="PROSITE" id="PS51819">
    <property type="entry name" value="VOC"/>
    <property type="match status" value="1"/>
</dbReference>
<dbReference type="InterPro" id="IPR029068">
    <property type="entry name" value="Glyas_Bleomycin-R_OHBP_Dase"/>
</dbReference>
<name>A0A6G3ZXU0_9BACL</name>
<proteinExistence type="predicted"/>
<dbReference type="CDD" id="cd06587">
    <property type="entry name" value="VOC"/>
    <property type="match status" value="1"/>
</dbReference>
<accession>A0A6G3ZXU0</accession>
<feature type="domain" description="VOC" evidence="1">
    <location>
        <begin position="2"/>
        <end position="120"/>
    </location>
</feature>